<reference evidence="1" key="1">
    <citation type="submission" date="2022-01" db="EMBL/GenBank/DDBJ databases">
        <authorList>
            <person name="King R."/>
        </authorList>
    </citation>
    <scope>NUCLEOTIDE SEQUENCE</scope>
</reference>
<protein>
    <submittedName>
        <fullName evidence="1">Uncharacterized protein</fullName>
    </submittedName>
</protein>
<dbReference type="EMBL" id="OV725082">
    <property type="protein sequence ID" value="CAH1406260.1"/>
    <property type="molecule type" value="Genomic_DNA"/>
</dbReference>
<proteinExistence type="predicted"/>
<gene>
    <name evidence="1" type="ORF">NEZAVI_LOCUS14244</name>
</gene>
<sequence length="57" mass="6833">MRSGMRVSVKSFPKQLKFKKFKKKSSTAFRSRSGFTTSWWFAIYRGWFKVQLFTNIS</sequence>
<accession>A0A9P0HNZ3</accession>
<keyword evidence="2" id="KW-1185">Reference proteome</keyword>
<dbReference type="Proteomes" id="UP001152798">
    <property type="component" value="Chromosome 6"/>
</dbReference>
<evidence type="ECO:0000313" key="2">
    <source>
        <dbReference type="Proteomes" id="UP001152798"/>
    </source>
</evidence>
<name>A0A9P0HNZ3_NEZVI</name>
<organism evidence="1 2">
    <name type="scientific">Nezara viridula</name>
    <name type="common">Southern green stink bug</name>
    <name type="synonym">Cimex viridulus</name>
    <dbReference type="NCBI Taxonomy" id="85310"/>
    <lineage>
        <taxon>Eukaryota</taxon>
        <taxon>Metazoa</taxon>
        <taxon>Ecdysozoa</taxon>
        <taxon>Arthropoda</taxon>
        <taxon>Hexapoda</taxon>
        <taxon>Insecta</taxon>
        <taxon>Pterygota</taxon>
        <taxon>Neoptera</taxon>
        <taxon>Paraneoptera</taxon>
        <taxon>Hemiptera</taxon>
        <taxon>Heteroptera</taxon>
        <taxon>Panheteroptera</taxon>
        <taxon>Pentatomomorpha</taxon>
        <taxon>Pentatomoidea</taxon>
        <taxon>Pentatomidae</taxon>
        <taxon>Pentatominae</taxon>
        <taxon>Nezara</taxon>
    </lineage>
</organism>
<dbReference type="AlphaFoldDB" id="A0A9P0HNZ3"/>
<evidence type="ECO:0000313" key="1">
    <source>
        <dbReference type="EMBL" id="CAH1406260.1"/>
    </source>
</evidence>